<dbReference type="InParanoid" id="A0A6I8N802"/>
<feature type="compositionally biased region" description="Low complexity" evidence="1">
    <location>
        <begin position="232"/>
        <end position="244"/>
    </location>
</feature>
<name>A0A6I8N802_ORNAN</name>
<accession>A0A6I8N802</accession>
<dbReference type="PANTHER" id="PTHR47282:SF1">
    <property type="entry name" value="PGC-1 AND ERR-INDUCED REGULATOR IN MUSCLE PROTEIN 1"/>
    <property type="match status" value="1"/>
</dbReference>
<feature type="compositionally biased region" description="Pro residues" evidence="1">
    <location>
        <begin position="808"/>
        <end position="828"/>
    </location>
</feature>
<feature type="compositionally biased region" description="Basic and acidic residues" evidence="1">
    <location>
        <begin position="857"/>
        <end position="867"/>
    </location>
</feature>
<evidence type="ECO:0000256" key="1">
    <source>
        <dbReference type="SAM" id="MobiDB-lite"/>
    </source>
</evidence>
<dbReference type="PANTHER" id="PTHR47282">
    <property type="entry name" value="PGC-1 AND ERR-INDUCED REGULATOR IN MUSCLE PROTEIN 1"/>
    <property type="match status" value="1"/>
</dbReference>
<reference evidence="2 3" key="1">
    <citation type="journal article" date="2008" name="Nature">
        <title>Genome analysis of the platypus reveals unique signatures of evolution.</title>
        <authorList>
            <person name="Warren W.C."/>
            <person name="Hillier L.W."/>
            <person name="Marshall Graves J.A."/>
            <person name="Birney E."/>
            <person name="Ponting C.P."/>
            <person name="Grutzner F."/>
            <person name="Belov K."/>
            <person name="Miller W."/>
            <person name="Clarke L."/>
            <person name="Chinwalla A.T."/>
            <person name="Yang S.P."/>
            <person name="Heger A."/>
            <person name="Locke D.P."/>
            <person name="Miethke P."/>
            <person name="Waters P.D."/>
            <person name="Veyrunes F."/>
            <person name="Fulton L."/>
            <person name="Fulton B."/>
            <person name="Graves T."/>
            <person name="Wallis J."/>
            <person name="Puente X.S."/>
            <person name="Lopez-Otin C."/>
            <person name="Ordonez G.R."/>
            <person name="Eichler E.E."/>
            <person name="Chen L."/>
            <person name="Cheng Z."/>
            <person name="Deakin J.E."/>
            <person name="Alsop A."/>
            <person name="Thompson K."/>
            <person name="Kirby P."/>
            <person name="Papenfuss A.T."/>
            <person name="Wakefield M.J."/>
            <person name="Olender T."/>
            <person name="Lancet D."/>
            <person name="Huttley G.A."/>
            <person name="Smit A.F."/>
            <person name="Pask A."/>
            <person name="Temple-Smith P."/>
            <person name="Batzer M.A."/>
            <person name="Walker J.A."/>
            <person name="Konkel M.K."/>
            <person name="Harris R.S."/>
            <person name="Whittington C.M."/>
            <person name="Wong E.S."/>
            <person name="Gemmell N.J."/>
            <person name="Buschiazzo E."/>
            <person name="Vargas Jentzsch I.M."/>
            <person name="Merkel A."/>
            <person name="Schmitz J."/>
            <person name="Zemann A."/>
            <person name="Churakov G."/>
            <person name="Kriegs J.O."/>
            <person name="Brosius J."/>
            <person name="Murchison E.P."/>
            <person name="Sachidanandam R."/>
            <person name="Smith C."/>
            <person name="Hannon G.J."/>
            <person name="Tsend-Ayush E."/>
            <person name="McMillan D."/>
            <person name="Attenborough R."/>
            <person name="Rens W."/>
            <person name="Ferguson-Smith M."/>
            <person name="Lefevre C.M."/>
            <person name="Sharp J.A."/>
            <person name="Nicholas K.R."/>
            <person name="Ray D.A."/>
            <person name="Kube M."/>
            <person name="Reinhardt R."/>
            <person name="Pringle T.H."/>
            <person name="Taylor J."/>
            <person name="Jones R.C."/>
            <person name="Nixon B."/>
            <person name="Dacheux J.L."/>
            <person name="Niwa H."/>
            <person name="Sekita Y."/>
            <person name="Huang X."/>
            <person name="Stark A."/>
            <person name="Kheradpour P."/>
            <person name="Kellis M."/>
            <person name="Flicek P."/>
            <person name="Chen Y."/>
            <person name="Webber C."/>
            <person name="Hardison R."/>
            <person name="Nelson J."/>
            <person name="Hallsworth-Pepin K."/>
            <person name="Delehaunty K."/>
            <person name="Markovic C."/>
            <person name="Minx P."/>
            <person name="Feng Y."/>
            <person name="Kremitzki C."/>
            <person name="Mitreva M."/>
            <person name="Glasscock J."/>
            <person name="Wylie T."/>
            <person name="Wohldmann P."/>
            <person name="Thiru P."/>
            <person name="Nhan M.N."/>
            <person name="Pohl C.S."/>
            <person name="Smith S.M."/>
            <person name="Hou S."/>
            <person name="Nefedov M."/>
            <person name="de Jong P.J."/>
            <person name="Renfree M.B."/>
            <person name="Mardis E.R."/>
            <person name="Wilson R.K."/>
        </authorList>
    </citation>
    <scope>NUCLEOTIDE SEQUENCE [LARGE SCALE GENOMIC DNA]</scope>
    <source>
        <strain evidence="2 3">Glennie</strain>
    </source>
</reference>
<feature type="compositionally biased region" description="Pro residues" evidence="1">
    <location>
        <begin position="111"/>
        <end position="122"/>
    </location>
</feature>
<dbReference type="Bgee" id="ENSOANG00000036022">
    <property type="expression patterns" value="Expressed in heart and 4 other cell types or tissues"/>
</dbReference>
<feature type="compositionally biased region" description="Low complexity" evidence="1">
    <location>
        <begin position="685"/>
        <end position="706"/>
    </location>
</feature>
<feature type="region of interest" description="Disordered" evidence="1">
    <location>
        <begin position="581"/>
        <end position="746"/>
    </location>
</feature>
<feature type="compositionally biased region" description="Low complexity" evidence="1">
    <location>
        <begin position="166"/>
        <end position="178"/>
    </location>
</feature>
<dbReference type="OMA" id="EVQWPDT"/>
<dbReference type="OrthoDB" id="8943218at2759"/>
<dbReference type="InterPro" id="IPR043442">
    <property type="entry name" value="Perm1"/>
</dbReference>
<feature type="compositionally biased region" description="Polar residues" evidence="1">
    <location>
        <begin position="344"/>
        <end position="363"/>
    </location>
</feature>
<dbReference type="Proteomes" id="UP000002279">
    <property type="component" value="Chromosome 5"/>
</dbReference>
<feature type="compositionally biased region" description="Gly residues" evidence="1">
    <location>
        <begin position="840"/>
        <end position="853"/>
    </location>
</feature>
<dbReference type="Ensembl" id="ENSOANT00000075595.1">
    <property type="protein sequence ID" value="ENSOANP00000037172.1"/>
    <property type="gene ID" value="ENSOANG00000036022.1"/>
</dbReference>
<dbReference type="CTD" id="84808"/>
<dbReference type="FunCoup" id="A0A6I8N802">
    <property type="interactions" value="336"/>
</dbReference>
<dbReference type="RefSeq" id="XP_028920277.1">
    <property type="nucleotide sequence ID" value="XM_029064444.2"/>
</dbReference>
<dbReference type="GO" id="GO:0005634">
    <property type="term" value="C:nucleus"/>
    <property type="evidence" value="ECO:0000318"/>
    <property type="project" value="GO_Central"/>
</dbReference>
<feature type="compositionally biased region" description="Low complexity" evidence="1">
    <location>
        <begin position="40"/>
        <end position="61"/>
    </location>
</feature>
<feature type="compositionally biased region" description="Acidic residues" evidence="1">
    <location>
        <begin position="766"/>
        <end position="776"/>
    </location>
</feature>
<feature type="compositionally biased region" description="Gly residues" evidence="1">
    <location>
        <begin position="131"/>
        <end position="140"/>
    </location>
</feature>
<reference evidence="2" key="2">
    <citation type="submission" date="2025-08" db="UniProtKB">
        <authorList>
            <consortium name="Ensembl"/>
        </authorList>
    </citation>
    <scope>IDENTIFICATION</scope>
    <source>
        <strain evidence="2">Glennie</strain>
    </source>
</reference>
<keyword evidence="3" id="KW-1185">Reference proteome</keyword>
<protein>
    <submittedName>
        <fullName evidence="2">PPARGC1 and ESRR induced regulator, muscle 1</fullName>
    </submittedName>
</protein>
<organism evidence="2 3">
    <name type="scientific">Ornithorhynchus anatinus</name>
    <name type="common">Duckbill platypus</name>
    <dbReference type="NCBI Taxonomy" id="9258"/>
    <lineage>
        <taxon>Eukaryota</taxon>
        <taxon>Metazoa</taxon>
        <taxon>Chordata</taxon>
        <taxon>Craniata</taxon>
        <taxon>Vertebrata</taxon>
        <taxon>Euteleostomi</taxon>
        <taxon>Mammalia</taxon>
        <taxon>Monotremata</taxon>
        <taxon>Ornithorhynchidae</taxon>
        <taxon>Ornithorhynchus</taxon>
    </lineage>
</organism>
<sequence>MDNFEYSIQLSDRDWAEFASAADECASLQAALASGDEPLSSDIDQGDSSGSSPPAPGAGSPFHGVLITPEEGEMDTSLVSSFRCERGLAQGGDQQTPRTSTWPEGQLPRGPAAPAPSPPPPRSSRLEGLGPEAGGAGAAGGPAMQSAPHRTQGSQVPAPPPPPSPCSSGKGPPADGSPGPSPRGPGRKKKKSGGSKAGGSPKSQDPKRRGPLSPAPEDAASREPALFPAGQDATSSLDSTLSALRRPKSSTQLSVSEPPPNLTTAALEAQAGSSLSSPVSTDGLKLGPSTPTFSAGADQSQTTTSSEDGTEWDERDLSTPASKEGPELVLSTPTFTARPEVDLSTPTSTPGPEQNQSASTSSAKPELGLSTPASTDGLEQNLSTPASTDGPEQSPSAPNATTGLELDLSTRISTAGPEPGLSTPVSIPGPELDQSTPTSTARPELDLSTPTSSARPELDLPPPVSTAASELDLSTPTSTVKWTLHPITAGPVGQQNLTLSPRGPPANLGLLPSVPPAVFKQDLDSSPPHLFPEHHSDLAPLAPGGKQDVNQMAGTLSVSETPAPTSISELHLDLSKPTSMNLSTPAPVAEPWGNLPTPASASWPSLALPTPTPGERQDGNWRVSRGESSGELSEGADGAMLTPKPREEIAAAPDRPGDPLSEPPMPLAKSPRRKKVRFSLAEVFPGEGSVPPAPGSPGAVTPRTAGARGGPGAWDAVAVSGRGDRPRARPPKLPAPPWAPSSSSAPRDAYAVTLPEMYDFFFCDTIPEEPEPEPEPEAPPTPPDMQWPEVCEYFFRGPRGRGPRRLRSPPPPPRRSGSPPPRGPPVPISIPEAYEHFLGEGPGRGEVGAGDAMGGPDLRRRLQDPHPRPPLAAAELDIAVAPPGRPLVPFTQNDICLGFMAFATWAVRTSDLHAPDAWKTVLLANIGTVSAIRYLRRQARKAQPPQ</sequence>
<feature type="region of interest" description="Disordered" evidence="1">
    <location>
        <begin position="765"/>
        <end position="870"/>
    </location>
</feature>
<dbReference type="GeneTree" id="ENSGT00390000017652"/>
<feature type="compositionally biased region" description="Basic residues" evidence="1">
    <location>
        <begin position="798"/>
        <end position="807"/>
    </location>
</feature>
<reference evidence="2" key="3">
    <citation type="submission" date="2025-09" db="UniProtKB">
        <authorList>
            <consortium name="Ensembl"/>
        </authorList>
    </citation>
    <scope>IDENTIFICATION</scope>
    <source>
        <strain evidence="2">Glennie</strain>
    </source>
</reference>
<evidence type="ECO:0000313" key="2">
    <source>
        <dbReference type="Ensembl" id="ENSOANP00000037172.1"/>
    </source>
</evidence>
<feature type="compositionally biased region" description="Polar residues" evidence="1">
    <location>
        <begin position="271"/>
        <end position="280"/>
    </location>
</feature>
<dbReference type="GO" id="GO:0014850">
    <property type="term" value="P:response to muscle activity"/>
    <property type="evidence" value="ECO:0000318"/>
    <property type="project" value="GO_Central"/>
</dbReference>
<dbReference type="KEGG" id="oaa:103166298"/>
<dbReference type="GO" id="GO:0005737">
    <property type="term" value="C:cytoplasm"/>
    <property type="evidence" value="ECO:0000318"/>
    <property type="project" value="GO_Central"/>
</dbReference>
<dbReference type="GO" id="GO:0006355">
    <property type="term" value="P:regulation of DNA-templated transcription"/>
    <property type="evidence" value="ECO:0000318"/>
    <property type="project" value="GO_Central"/>
</dbReference>
<evidence type="ECO:0000313" key="3">
    <source>
        <dbReference type="Proteomes" id="UP000002279"/>
    </source>
</evidence>
<dbReference type="AlphaFoldDB" id="A0A6I8N802"/>
<gene>
    <name evidence="2" type="primary">PERM1</name>
</gene>
<feature type="compositionally biased region" description="Polar residues" evidence="1">
    <location>
        <begin position="289"/>
        <end position="307"/>
    </location>
</feature>
<feature type="region of interest" description="Disordered" evidence="1">
    <location>
        <begin position="32"/>
        <end position="472"/>
    </location>
</feature>
<feature type="compositionally biased region" description="Low complexity" evidence="1">
    <location>
        <begin position="626"/>
        <end position="635"/>
    </location>
</feature>
<dbReference type="GeneID" id="103166298"/>
<proteinExistence type="predicted"/>
<feature type="compositionally biased region" description="Polar residues" evidence="1">
    <location>
        <begin position="371"/>
        <end position="402"/>
    </location>
</feature>
<feature type="compositionally biased region" description="Polar residues" evidence="1">
    <location>
        <begin position="92"/>
        <end position="103"/>
    </location>
</feature>